<dbReference type="GO" id="GO:0003723">
    <property type="term" value="F:RNA binding"/>
    <property type="evidence" value="ECO:0007669"/>
    <property type="project" value="UniProtKB-UniRule"/>
</dbReference>
<dbReference type="PROSITE" id="PS50126">
    <property type="entry name" value="S1"/>
    <property type="match status" value="1"/>
</dbReference>
<evidence type="ECO:0000256" key="3">
    <source>
        <dbReference type="ARBA" id="ARBA00022490"/>
    </source>
</evidence>
<accession>A0A5C5YRK2</accession>
<keyword evidence="12" id="KW-1185">Reference proteome</keyword>
<evidence type="ECO:0000313" key="11">
    <source>
        <dbReference type="EMBL" id="TWT77478.1"/>
    </source>
</evidence>
<gene>
    <name evidence="8 11" type="primary">rnr</name>
    <name evidence="11" type="ORF">Pla123a_21390</name>
</gene>
<dbReference type="InterPro" id="IPR013223">
    <property type="entry name" value="RNase_B_OB_dom"/>
</dbReference>
<keyword evidence="4 8" id="KW-0540">Nuclease</keyword>
<feature type="region of interest" description="Disordered" evidence="9">
    <location>
        <begin position="64"/>
        <end position="93"/>
    </location>
</feature>
<evidence type="ECO:0000256" key="2">
    <source>
        <dbReference type="ARBA" id="ARBA00004496"/>
    </source>
</evidence>
<dbReference type="SMART" id="SM00955">
    <property type="entry name" value="RNB"/>
    <property type="match status" value="1"/>
</dbReference>
<protein>
    <recommendedName>
        <fullName evidence="8">Ribonuclease R</fullName>
        <shortName evidence="8">RNase R</shortName>
        <ecNumber evidence="8">3.1.13.1</ecNumber>
    </recommendedName>
</protein>
<dbReference type="Proteomes" id="UP000318478">
    <property type="component" value="Unassembled WGS sequence"/>
</dbReference>
<dbReference type="InterPro" id="IPR004476">
    <property type="entry name" value="RNase_II/RNase_R"/>
</dbReference>
<dbReference type="InterPro" id="IPR011805">
    <property type="entry name" value="RNase_R"/>
</dbReference>
<feature type="region of interest" description="Disordered" evidence="9">
    <location>
        <begin position="744"/>
        <end position="795"/>
    </location>
</feature>
<comment type="caution">
    <text evidence="11">The sequence shown here is derived from an EMBL/GenBank/DDBJ whole genome shotgun (WGS) entry which is preliminary data.</text>
</comment>
<keyword evidence="6 8" id="KW-0269">Exonuclease</keyword>
<dbReference type="InterPro" id="IPR003029">
    <property type="entry name" value="S1_domain"/>
</dbReference>
<evidence type="ECO:0000256" key="9">
    <source>
        <dbReference type="SAM" id="MobiDB-lite"/>
    </source>
</evidence>
<comment type="function">
    <text evidence="8">3'-5' exoribonuclease that releases 5'-nucleoside monophosphates and is involved in maturation of structured RNAs.</text>
</comment>
<evidence type="ECO:0000259" key="10">
    <source>
        <dbReference type="PROSITE" id="PS50126"/>
    </source>
</evidence>
<keyword evidence="7 8" id="KW-0694">RNA-binding</keyword>
<dbReference type="SUPFAM" id="SSF50249">
    <property type="entry name" value="Nucleic acid-binding proteins"/>
    <property type="match status" value="4"/>
</dbReference>
<reference evidence="11 12" key="1">
    <citation type="submission" date="2019-02" db="EMBL/GenBank/DDBJ databases">
        <title>Deep-cultivation of Planctomycetes and their phenomic and genomic characterization uncovers novel biology.</title>
        <authorList>
            <person name="Wiegand S."/>
            <person name="Jogler M."/>
            <person name="Boedeker C."/>
            <person name="Pinto D."/>
            <person name="Vollmers J."/>
            <person name="Rivas-Marin E."/>
            <person name="Kohn T."/>
            <person name="Peeters S.H."/>
            <person name="Heuer A."/>
            <person name="Rast P."/>
            <person name="Oberbeckmann S."/>
            <person name="Bunk B."/>
            <person name="Jeske O."/>
            <person name="Meyerdierks A."/>
            <person name="Storesund J.E."/>
            <person name="Kallscheuer N."/>
            <person name="Luecker S."/>
            <person name="Lage O.M."/>
            <person name="Pohl T."/>
            <person name="Merkel B.J."/>
            <person name="Hornburger P."/>
            <person name="Mueller R.-W."/>
            <person name="Bruemmer F."/>
            <person name="Labrenz M."/>
            <person name="Spormann A.M."/>
            <person name="Op Den Camp H."/>
            <person name="Overmann J."/>
            <person name="Amann R."/>
            <person name="Jetten M.S.M."/>
            <person name="Mascher T."/>
            <person name="Medema M.H."/>
            <person name="Devos D.P."/>
            <person name="Kaster A.-K."/>
            <person name="Ovreas L."/>
            <person name="Rohde M."/>
            <person name="Galperin M.Y."/>
            <person name="Jogler C."/>
        </authorList>
    </citation>
    <scope>NUCLEOTIDE SEQUENCE [LARGE SCALE GENOMIC DNA]</scope>
    <source>
        <strain evidence="11 12">Pla123a</strain>
    </source>
</reference>
<evidence type="ECO:0000256" key="8">
    <source>
        <dbReference type="HAMAP-Rule" id="MF_01895"/>
    </source>
</evidence>
<dbReference type="Pfam" id="PF00575">
    <property type="entry name" value="S1"/>
    <property type="match status" value="1"/>
</dbReference>
<dbReference type="SMART" id="SM00316">
    <property type="entry name" value="S1"/>
    <property type="match status" value="1"/>
</dbReference>
<dbReference type="OrthoDB" id="9764149at2"/>
<dbReference type="Pfam" id="PF00773">
    <property type="entry name" value="RNB"/>
    <property type="match status" value="1"/>
</dbReference>
<dbReference type="InterPro" id="IPR001900">
    <property type="entry name" value="RNase_II/R"/>
</dbReference>
<organism evidence="11 12">
    <name type="scientific">Posidoniimonas polymericola</name>
    <dbReference type="NCBI Taxonomy" id="2528002"/>
    <lineage>
        <taxon>Bacteria</taxon>
        <taxon>Pseudomonadati</taxon>
        <taxon>Planctomycetota</taxon>
        <taxon>Planctomycetia</taxon>
        <taxon>Pirellulales</taxon>
        <taxon>Lacipirellulaceae</taxon>
        <taxon>Posidoniimonas</taxon>
    </lineage>
</organism>
<dbReference type="CDD" id="cd04471">
    <property type="entry name" value="S1_RNase_R"/>
    <property type="match status" value="1"/>
</dbReference>
<evidence type="ECO:0000256" key="1">
    <source>
        <dbReference type="ARBA" id="ARBA00001849"/>
    </source>
</evidence>
<dbReference type="InterPro" id="IPR050180">
    <property type="entry name" value="RNR_Ribonuclease"/>
</dbReference>
<evidence type="ECO:0000313" key="12">
    <source>
        <dbReference type="Proteomes" id="UP000318478"/>
    </source>
</evidence>
<dbReference type="EMBL" id="SJPO01000004">
    <property type="protein sequence ID" value="TWT77478.1"/>
    <property type="molecule type" value="Genomic_DNA"/>
</dbReference>
<name>A0A5C5YRK2_9BACT</name>
<feature type="compositionally biased region" description="Low complexity" evidence="9">
    <location>
        <begin position="763"/>
        <end position="776"/>
    </location>
</feature>
<keyword evidence="3 8" id="KW-0963">Cytoplasm</keyword>
<dbReference type="InterPro" id="IPR040476">
    <property type="entry name" value="CSD2"/>
</dbReference>
<feature type="domain" description="S1 motif" evidence="10">
    <location>
        <begin position="662"/>
        <end position="743"/>
    </location>
</feature>
<dbReference type="PANTHER" id="PTHR23355">
    <property type="entry name" value="RIBONUCLEASE"/>
    <property type="match status" value="1"/>
</dbReference>
<keyword evidence="5 8" id="KW-0378">Hydrolase</keyword>
<dbReference type="GO" id="GO:0005829">
    <property type="term" value="C:cytosol"/>
    <property type="evidence" value="ECO:0007669"/>
    <property type="project" value="TreeGrafter"/>
</dbReference>
<dbReference type="Gene3D" id="2.40.50.140">
    <property type="entry name" value="Nucleic acid-binding proteins"/>
    <property type="match status" value="2"/>
</dbReference>
<evidence type="ECO:0000256" key="6">
    <source>
        <dbReference type="ARBA" id="ARBA00022839"/>
    </source>
</evidence>
<comment type="catalytic activity">
    <reaction evidence="1 8">
        <text>Exonucleolytic cleavage in the 3'- to 5'-direction to yield nucleoside 5'-phosphates.</text>
        <dbReference type="EC" id="3.1.13.1"/>
    </reaction>
</comment>
<dbReference type="NCBIfam" id="TIGR02063">
    <property type="entry name" value="RNase_R"/>
    <property type="match status" value="1"/>
</dbReference>
<dbReference type="GO" id="GO:0006402">
    <property type="term" value="P:mRNA catabolic process"/>
    <property type="evidence" value="ECO:0007669"/>
    <property type="project" value="TreeGrafter"/>
</dbReference>
<comment type="subcellular location">
    <subcellularLocation>
        <location evidence="2 8">Cytoplasm</location>
    </subcellularLocation>
</comment>
<dbReference type="HAMAP" id="MF_01895">
    <property type="entry name" value="RNase_R"/>
    <property type="match status" value="1"/>
</dbReference>
<comment type="similarity">
    <text evidence="8">Belongs to the RNR ribonuclease family. RNase R subfamily.</text>
</comment>
<proteinExistence type="inferred from homology"/>
<dbReference type="NCBIfam" id="TIGR00358">
    <property type="entry name" value="3_prime_RNase"/>
    <property type="match status" value="1"/>
</dbReference>
<dbReference type="GO" id="GO:0008859">
    <property type="term" value="F:exoribonuclease II activity"/>
    <property type="evidence" value="ECO:0007669"/>
    <property type="project" value="UniProtKB-UniRule"/>
</dbReference>
<dbReference type="InterPro" id="IPR012340">
    <property type="entry name" value="NA-bd_OB-fold"/>
</dbReference>
<evidence type="ECO:0000256" key="5">
    <source>
        <dbReference type="ARBA" id="ARBA00022801"/>
    </source>
</evidence>
<dbReference type="Pfam" id="PF08206">
    <property type="entry name" value="OB_RNB"/>
    <property type="match status" value="1"/>
</dbReference>
<dbReference type="PANTHER" id="PTHR23355:SF9">
    <property type="entry name" value="DIS3-LIKE EXONUCLEASE 2"/>
    <property type="match status" value="1"/>
</dbReference>
<dbReference type="AlphaFoldDB" id="A0A5C5YRK2"/>
<sequence>MHDELRAAILSYTSSPAYKPMKPRLIGERLGLEGDDLDLVKKVVKKLVKEGELEYGPRHMVLPSKADHPARAALSDGSLNKEAKPASRGKSSKHVVGTFRRVTSGDGFVRPEGTPASAGKDADIYVNKRDTGDAANGDTVRIELTGKAGHRGKAEGKLVDVVSRVTNKFVGTYLEQDGNGLVQIDGKVFAAPIYVGDPGAKGAQPDDKVVLEMVRFPSQLREGEGVITQVLGARGAPGVDTLSVIHEFGLPGDFSEEVQAESRRQAELFDESIGPDRRDLTGEVIVTIDPLTARDFDDAISLRKAPNGHWELGVHIADVSHFVQEKTPLDREAYDRATSVYLPDQVIPMLPEIISNNLASLQPDKVRYAMTAVIEFTEEGVPIGAEVFKSAIKSRRRFTYEEVDEYLAEKGLVEPRQDAKPSNTGVVSTLAREVDTLVAQMFELAMILRKRRFERGALELNMPELEIDLDKQGRVSGAHLEVSTESHQIIEEFMLAANEAVARHLADAGLIFLRRAHGAPDPRKSKALTEFVRSLGFTVDNLQDRFELQKLLMSIKGDPREHAVNFATLRSMQRAIYSPEDEGHYALASDCYCHFTSPIRRYPDLTVHRLINELNAGKKPKQEIGTYFQWGDHCSDREGRATAAERELNKVKLLDYLKDKVGLEMRGVVTGVESFGLFVAGKELPAEGLVHISSLSDDYYKYDRASHSINGFRGGNSYRLGDEVQIAVAAVNVDARELDFRILGKGPQANKPKKRGRGGPQNKGGSPSKKGKGSPSGRPPRGKSDKTGKQRRKKP</sequence>
<evidence type="ECO:0000256" key="4">
    <source>
        <dbReference type="ARBA" id="ARBA00022722"/>
    </source>
</evidence>
<dbReference type="RefSeq" id="WP_146586657.1">
    <property type="nucleotide sequence ID" value="NZ_SJPO01000004.1"/>
</dbReference>
<dbReference type="EC" id="3.1.13.1" evidence="8"/>
<evidence type="ECO:0000256" key="7">
    <source>
        <dbReference type="ARBA" id="ARBA00022884"/>
    </source>
</evidence>
<dbReference type="Pfam" id="PF17876">
    <property type="entry name" value="CSD2"/>
    <property type="match status" value="1"/>
</dbReference>